<gene>
    <name evidence="1" type="ORF">Enr10x_20880</name>
</gene>
<keyword evidence="2" id="KW-1185">Reference proteome</keyword>
<sequence length="182" mass="20219">MVALKKVDCFSGLPDERRMEMRIGLVLLSLLLLSCQEALPPSGDKIPAEAEAALRQAPTWELFSLNPYVENDESDPQTFHGWKVLGSTDIQDDKVRQSLLSSLAESVAANPGQTAACFMPRHGIRVNYNGAQHDFVICFQCYRTHWYRDDKILTGFNPTETPGPAFNAVLKAAEVPLPEQSK</sequence>
<evidence type="ECO:0000313" key="2">
    <source>
        <dbReference type="Proteomes" id="UP000315647"/>
    </source>
</evidence>
<dbReference type="EMBL" id="CP037421">
    <property type="protein sequence ID" value="QDT26778.1"/>
    <property type="molecule type" value="Genomic_DNA"/>
</dbReference>
<evidence type="ECO:0000313" key="1">
    <source>
        <dbReference type="EMBL" id="QDT26778.1"/>
    </source>
</evidence>
<proteinExistence type="predicted"/>
<dbReference type="Proteomes" id="UP000315647">
    <property type="component" value="Chromosome"/>
</dbReference>
<accession>A0A518A6G9</accession>
<reference evidence="1 2" key="1">
    <citation type="submission" date="2019-03" db="EMBL/GenBank/DDBJ databases">
        <title>Deep-cultivation of Planctomycetes and their phenomic and genomic characterization uncovers novel biology.</title>
        <authorList>
            <person name="Wiegand S."/>
            <person name="Jogler M."/>
            <person name="Boedeker C."/>
            <person name="Pinto D."/>
            <person name="Vollmers J."/>
            <person name="Rivas-Marin E."/>
            <person name="Kohn T."/>
            <person name="Peeters S.H."/>
            <person name="Heuer A."/>
            <person name="Rast P."/>
            <person name="Oberbeckmann S."/>
            <person name="Bunk B."/>
            <person name="Jeske O."/>
            <person name="Meyerdierks A."/>
            <person name="Storesund J.E."/>
            <person name="Kallscheuer N."/>
            <person name="Luecker S."/>
            <person name="Lage O.M."/>
            <person name="Pohl T."/>
            <person name="Merkel B.J."/>
            <person name="Hornburger P."/>
            <person name="Mueller R.-W."/>
            <person name="Bruemmer F."/>
            <person name="Labrenz M."/>
            <person name="Spormann A.M."/>
            <person name="Op den Camp H."/>
            <person name="Overmann J."/>
            <person name="Amann R."/>
            <person name="Jetten M.S.M."/>
            <person name="Mascher T."/>
            <person name="Medema M.H."/>
            <person name="Devos D.P."/>
            <person name="Kaster A.-K."/>
            <person name="Ovreas L."/>
            <person name="Rohde M."/>
            <person name="Galperin M.Y."/>
            <person name="Jogler C."/>
        </authorList>
    </citation>
    <scope>NUCLEOTIDE SEQUENCE [LARGE SCALE GENOMIC DNA]</scope>
    <source>
        <strain evidence="1 2">Enr10</strain>
    </source>
</reference>
<dbReference type="AlphaFoldDB" id="A0A518A6G9"/>
<protein>
    <submittedName>
        <fullName evidence="1">Uncharacterized protein</fullName>
    </submittedName>
</protein>
<accession>A0A517Q566</accession>
<dbReference type="PROSITE" id="PS51257">
    <property type="entry name" value="PROKAR_LIPOPROTEIN"/>
    <property type="match status" value="1"/>
</dbReference>
<name>A0A518A6G9_9PLAN</name>
<organism evidence="1 2">
    <name type="scientific">Gimesia panareensis</name>
    <dbReference type="NCBI Taxonomy" id="2527978"/>
    <lineage>
        <taxon>Bacteria</taxon>
        <taxon>Pseudomonadati</taxon>
        <taxon>Planctomycetota</taxon>
        <taxon>Planctomycetia</taxon>
        <taxon>Planctomycetales</taxon>
        <taxon>Planctomycetaceae</taxon>
        <taxon>Gimesia</taxon>
    </lineage>
</organism>